<dbReference type="InterPro" id="IPR018490">
    <property type="entry name" value="cNMP-bd_dom_sf"/>
</dbReference>
<keyword evidence="1" id="KW-0805">Transcription regulation</keyword>
<sequence length="241" mass="27228">MAKSSANIRLVHVKRACEECAVRRLCLPTSLAESDLESLSSLVQRRGPFQKGDLIYRAGEDFNSLFALQSGSVKTYGLTHDGEEQITGFHLVGELLGMDAIGNEVHPCNAIALETTWVCEMPYAKLSELAELVPGLQREMFRVLGKEIRQDEHALMLVRRLRAEQRVMRFLNSLYQRMRERYGLIEEIPLPMSREDIANYLGLAPETLSRALTKLRNDGVIDVTTRSVRFLDMVAVCRLAC</sequence>
<protein>
    <submittedName>
        <fullName evidence="6">CRP/FNR family transcriptional regulator</fullName>
    </submittedName>
</protein>
<dbReference type="CDD" id="cd00092">
    <property type="entry name" value="HTH_CRP"/>
    <property type="match status" value="1"/>
</dbReference>
<dbReference type="PROSITE" id="PS51063">
    <property type="entry name" value="HTH_CRP_2"/>
    <property type="match status" value="1"/>
</dbReference>
<evidence type="ECO:0000256" key="2">
    <source>
        <dbReference type="ARBA" id="ARBA00023125"/>
    </source>
</evidence>
<dbReference type="Gene3D" id="1.10.10.10">
    <property type="entry name" value="Winged helix-like DNA-binding domain superfamily/Winged helix DNA-binding domain"/>
    <property type="match status" value="1"/>
</dbReference>
<dbReference type="GO" id="GO:0003677">
    <property type="term" value="F:DNA binding"/>
    <property type="evidence" value="ECO:0007669"/>
    <property type="project" value="UniProtKB-KW"/>
</dbReference>
<keyword evidence="7" id="KW-1185">Reference proteome</keyword>
<dbReference type="SMART" id="SM00419">
    <property type="entry name" value="HTH_CRP"/>
    <property type="match status" value="1"/>
</dbReference>
<proteinExistence type="predicted"/>
<dbReference type="CDD" id="cd00038">
    <property type="entry name" value="CAP_ED"/>
    <property type="match status" value="1"/>
</dbReference>
<dbReference type="SMART" id="SM00100">
    <property type="entry name" value="cNMP"/>
    <property type="match status" value="1"/>
</dbReference>
<evidence type="ECO:0000256" key="3">
    <source>
        <dbReference type="ARBA" id="ARBA00023163"/>
    </source>
</evidence>
<keyword evidence="3" id="KW-0804">Transcription</keyword>
<dbReference type="AlphaFoldDB" id="A0A369BTC4"/>
<dbReference type="PROSITE" id="PS50042">
    <property type="entry name" value="CNMP_BINDING_3"/>
    <property type="match status" value="1"/>
</dbReference>
<dbReference type="OrthoDB" id="7643467at2"/>
<dbReference type="PROSITE" id="PS00042">
    <property type="entry name" value="HTH_CRP_1"/>
    <property type="match status" value="1"/>
</dbReference>
<dbReference type="InterPro" id="IPR012318">
    <property type="entry name" value="HTH_CRP"/>
</dbReference>
<dbReference type="InterPro" id="IPR050397">
    <property type="entry name" value="Env_Response_Regulators"/>
</dbReference>
<dbReference type="EMBL" id="QPJY01000015">
    <property type="protein sequence ID" value="RCX24813.1"/>
    <property type="molecule type" value="Genomic_DNA"/>
</dbReference>
<evidence type="ECO:0000259" key="5">
    <source>
        <dbReference type="PROSITE" id="PS51063"/>
    </source>
</evidence>
<dbReference type="RefSeq" id="WP_114281135.1">
    <property type="nucleotide sequence ID" value="NZ_QPJY01000015.1"/>
</dbReference>
<dbReference type="Proteomes" id="UP000252707">
    <property type="component" value="Unassembled WGS sequence"/>
</dbReference>
<dbReference type="GO" id="GO:0003700">
    <property type="term" value="F:DNA-binding transcription factor activity"/>
    <property type="evidence" value="ECO:0007669"/>
    <property type="project" value="InterPro"/>
</dbReference>
<dbReference type="SUPFAM" id="SSF46785">
    <property type="entry name" value="Winged helix' DNA-binding domain"/>
    <property type="match status" value="1"/>
</dbReference>
<reference evidence="6 7" key="1">
    <citation type="submission" date="2018-07" db="EMBL/GenBank/DDBJ databases">
        <title>Genomic Encyclopedia of Type Strains, Phase IV (KMG-IV): sequencing the most valuable type-strain genomes for metagenomic binning, comparative biology and taxonomic classification.</title>
        <authorList>
            <person name="Goeker M."/>
        </authorList>
    </citation>
    <scope>NUCLEOTIDE SEQUENCE [LARGE SCALE GENOMIC DNA]</scope>
    <source>
        <strain evidence="6 7">DSM 26407</strain>
    </source>
</reference>
<dbReference type="InterPro" id="IPR000595">
    <property type="entry name" value="cNMP-bd_dom"/>
</dbReference>
<keyword evidence="2" id="KW-0238">DNA-binding</keyword>
<dbReference type="InterPro" id="IPR014710">
    <property type="entry name" value="RmlC-like_jellyroll"/>
</dbReference>
<dbReference type="PANTHER" id="PTHR24567:SF75">
    <property type="entry name" value="FUMARATE AND NITRATE REDUCTION REGULATORY PROTEIN"/>
    <property type="match status" value="1"/>
</dbReference>
<dbReference type="PRINTS" id="PR00034">
    <property type="entry name" value="HTHCRP"/>
</dbReference>
<dbReference type="Gene3D" id="2.60.120.10">
    <property type="entry name" value="Jelly Rolls"/>
    <property type="match status" value="1"/>
</dbReference>
<accession>A0A369BTC4</accession>
<evidence type="ECO:0000256" key="1">
    <source>
        <dbReference type="ARBA" id="ARBA00023015"/>
    </source>
</evidence>
<dbReference type="SUPFAM" id="SSF51206">
    <property type="entry name" value="cAMP-binding domain-like"/>
    <property type="match status" value="1"/>
</dbReference>
<feature type="domain" description="HTH crp-type" evidence="5">
    <location>
        <begin position="161"/>
        <end position="234"/>
    </location>
</feature>
<evidence type="ECO:0000259" key="4">
    <source>
        <dbReference type="PROSITE" id="PS50042"/>
    </source>
</evidence>
<dbReference type="InterPro" id="IPR036390">
    <property type="entry name" value="WH_DNA-bd_sf"/>
</dbReference>
<evidence type="ECO:0000313" key="7">
    <source>
        <dbReference type="Proteomes" id="UP000252707"/>
    </source>
</evidence>
<dbReference type="InterPro" id="IPR036388">
    <property type="entry name" value="WH-like_DNA-bd_sf"/>
</dbReference>
<evidence type="ECO:0000313" key="6">
    <source>
        <dbReference type="EMBL" id="RCX24813.1"/>
    </source>
</evidence>
<dbReference type="PANTHER" id="PTHR24567">
    <property type="entry name" value="CRP FAMILY TRANSCRIPTIONAL REGULATORY PROTEIN"/>
    <property type="match status" value="1"/>
</dbReference>
<comment type="caution">
    <text evidence="6">The sequence shown here is derived from an EMBL/GenBank/DDBJ whole genome shotgun (WGS) entry which is preliminary data.</text>
</comment>
<organism evidence="6 7">
    <name type="scientific">Thioalbus denitrificans</name>
    <dbReference type="NCBI Taxonomy" id="547122"/>
    <lineage>
        <taxon>Bacteria</taxon>
        <taxon>Pseudomonadati</taxon>
        <taxon>Pseudomonadota</taxon>
        <taxon>Gammaproteobacteria</taxon>
        <taxon>Chromatiales</taxon>
        <taxon>Ectothiorhodospiraceae</taxon>
        <taxon>Thioalbus</taxon>
    </lineage>
</organism>
<name>A0A369BTC4_9GAMM</name>
<dbReference type="GO" id="GO:0005829">
    <property type="term" value="C:cytosol"/>
    <property type="evidence" value="ECO:0007669"/>
    <property type="project" value="TreeGrafter"/>
</dbReference>
<dbReference type="Pfam" id="PF00027">
    <property type="entry name" value="cNMP_binding"/>
    <property type="match status" value="1"/>
</dbReference>
<dbReference type="Pfam" id="PF13545">
    <property type="entry name" value="HTH_Crp_2"/>
    <property type="match status" value="1"/>
</dbReference>
<gene>
    <name evidence="6" type="ORF">DFQ59_11532</name>
</gene>
<dbReference type="InterPro" id="IPR018335">
    <property type="entry name" value="Tscrpt_reg_HTH_Crp-type_CS"/>
</dbReference>
<feature type="domain" description="Cyclic nucleotide-binding" evidence="4">
    <location>
        <begin position="27"/>
        <end position="101"/>
    </location>
</feature>